<feature type="region of interest" description="Disordered" evidence="8">
    <location>
        <begin position="1"/>
        <end position="20"/>
    </location>
</feature>
<feature type="active site" description="Proton donor/acceptor" evidence="7">
    <location>
        <position position="97"/>
    </location>
</feature>
<keyword evidence="6 7" id="KW-0961">Cell wall biogenesis/degradation</keyword>
<dbReference type="Proteomes" id="UP001155840">
    <property type="component" value="Unassembled WGS sequence"/>
</dbReference>
<sequence>MDGAGPAATSRRQRRYRQTRARADMKPVLVFDSGIGGLTVLREARVLMPERHFIYVADDAGFPYGGWTDEAALKARIIGLFADLLAQHDPEVCIVACNTAFTLVGADLRAAFPQMRFVGTVPAIKPAAERTRSGMVSVLATPGTVKRAYTRDLIQSFAAQCDVQLVGSQHLAAMAEAYIRGETVEDAAVLEEIAPCFREVDGRRTDIVVLACTHYPFMANVFRKLAPWPVDWLDPAEAIARQARRLVPASESYVPLTGIDPAIFTSAAPDFSTRRLLQGFGLTVSPPL</sequence>
<organism evidence="9 10">
    <name type="scientific">Ferranicluibacter rubi</name>
    <dbReference type="NCBI Taxonomy" id="2715133"/>
    <lineage>
        <taxon>Bacteria</taxon>
        <taxon>Pseudomonadati</taxon>
        <taxon>Pseudomonadota</taxon>
        <taxon>Alphaproteobacteria</taxon>
        <taxon>Hyphomicrobiales</taxon>
        <taxon>Rhizobiaceae</taxon>
        <taxon>Ferranicluibacter</taxon>
    </lineage>
</organism>
<accession>A0AA43ZI23</accession>
<feature type="active site" description="Proton donor/acceptor" evidence="7">
    <location>
        <position position="212"/>
    </location>
</feature>
<dbReference type="PANTHER" id="PTHR21198:SF2">
    <property type="entry name" value="GLUTAMATE RACEMASE"/>
    <property type="match status" value="1"/>
</dbReference>
<feature type="binding site" evidence="7">
    <location>
        <begin position="213"/>
        <end position="214"/>
    </location>
    <ligand>
        <name>substrate</name>
    </ligand>
</feature>
<comment type="caution">
    <text evidence="9">The sequence shown here is derived from an EMBL/GenBank/DDBJ whole genome shotgun (WGS) entry which is preliminary data.</text>
</comment>
<feature type="binding site" evidence="7">
    <location>
        <begin position="64"/>
        <end position="65"/>
    </location>
    <ligand>
        <name>substrate</name>
    </ligand>
</feature>
<dbReference type="GO" id="GO:0071555">
    <property type="term" value="P:cell wall organization"/>
    <property type="evidence" value="ECO:0007669"/>
    <property type="project" value="UniProtKB-KW"/>
</dbReference>
<dbReference type="PROSITE" id="PS00924">
    <property type="entry name" value="ASP_GLU_RACEMASE_2"/>
    <property type="match status" value="1"/>
</dbReference>
<name>A0AA43ZI23_9HYPH</name>
<dbReference type="PANTHER" id="PTHR21198">
    <property type="entry name" value="GLUTAMATE RACEMASE"/>
    <property type="match status" value="1"/>
</dbReference>
<comment type="pathway">
    <text evidence="7">Cell wall biogenesis; peptidoglycan biosynthesis.</text>
</comment>
<feature type="binding site" evidence="7">
    <location>
        <begin position="32"/>
        <end position="33"/>
    </location>
    <ligand>
        <name>substrate</name>
    </ligand>
</feature>
<dbReference type="HAMAP" id="MF_00258">
    <property type="entry name" value="Glu_racemase"/>
    <property type="match status" value="1"/>
</dbReference>
<evidence type="ECO:0000256" key="4">
    <source>
        <dbReference type="ARBA" id="ARBA00022984"/>
    </source>
</evidence>
<dbReference type="GO" id="GO:0008881">
    <property type="term" value="F:glutamate racemase activity"/>
    <property type="evidence" value="ECO:0007669"/>
    <property type="project" value="UniProtKB-UniRule"/>
</dbReference>
<keyword evidence="10" id="KW-1185">Reference proteome</keyword>
<evidence type="ECO:0000256" key="6">
    <source>
        <dbReference type="ARBA" id="ARBA00023316"/>
    </source>
</evidence>
<dbReference type="Pfam" id="PF01177">
    <property type="entry name" value="Asp_Glu_race"/>
    <property type="match status" value="1"/>
</dbReference>
<gene>
    <name evidence="7" type="primary">murI</name>
    <name evidence="9" type="ORF">G8E10_17080</name>
</gene>
<dbReference type="InterPro" id="IPR001920">
    <property type="entry name" value="Asp/Glu_race"/>
</dbReference>
<dbReference type="SUPFAM" id="SSF53681">
    <property type="entry name" value="Aspartate/glutamate racemase"/>
    <property type="match status" value="2"/>
</dbReference>
<dbReference type="NCBIfam" id="TIGR00067">
    <property type="entry name" value="glut_race"/>
    <property type="match status" value="1"/>
</dbReference>
<feature type="compositionally biased region" description="Basic residues" evidence="8">
    <location>
        <begin position="11"/>
        <end position="20"/>
    </location>
</feature>
<dbReference type="InterPro" id="IPR015942">
    <property type="entry name" value="Asp/Glu/hydantoin_racemase"/>
</dbReference>
<dbReference type="Gene3D" id="3.40.50.1860">
    <property type="match status" value="2"/>
</dbReference>
<evidence type="ECO:0000256" key="3">
    <source>
        <dbReference type="ARBA" id="ARBA00022960"/>
    </source>
</evidence>
<proteinExistence type="inferred from homology"/>
<evidence type="ECO:0000256" key="7">
    <source>
        <dbReference type="HAMAP-Rule" id="MF_00258"/>
    </source>
</evidence>
<dbReference type="EC" id="5.1.1.3" evidence="2 7"/>
<evidence type="ECO:0000313" key="9">
    <source>
        <dbReference type="EMBL" id="NHT77430.1"/>
    </source>
</evidence>
<dbReference type="AlphaFoldDB" id="A0AA43ZI23"/>
<comment type="function">
    <text evidence="7">Provides the (R)-glutamate required for cell wall biosynthesis.</text>
</comment>
<evidence type="ECO:0000256" key="5">
    <source>
        <dbReference type="ARBA" id="ARBA00023235"/>
    </source>
</evidence>
<dbReference type="InterPro" id="IPR004391">
    <property type="entry name" value="Glu_race"/>
</dbReference>
<reference evidence="9" key="1">
    <citation type="submission" date="2020-03" db="EMBL/GenBank/DDBJ databases">
        <title>Ferranicluibacter endophyticum gen. nov., sp. nov., a new genus isolated from Rubus ulmifolius Schott. stem.</title>
        <authorList>
            <person name="Roca-Couso R."/>
            <person name="Flores-Felix J.D."/>
            <person name="Igual J.M."/>
            <person name="Rivas R."/>
        </authorList>
    </citation>
    <scope>NUCLEOTIDE SEQUENCE</scope>
    <source>
        <strain evidence="9">CRRU44</strain>
    </source>
</reference>
<keyword evidence="3 7" id="KW-0133">Cell shape</keyword>
<comment type="similarity">
    <text evidence="7">Belongs to the aspartate/glutamate racemases family.</text>
</comment>
<feature type="binding site" evidence="7">
    <location>
        <begin position="98"/>
        <end position="99"/>
    </location>
    <ligand>
        <name>substrate</name>
    </ligand>
</feature>
<dbReference type="GO" id="GO:0008360">
    <property type="term" value="P:regulation of cell shape"/>
    <property type="evidence" value="ECO:0007669"/>
    <property type="project" value="UniProtKB-KW"/>
</dbReference>
<keyword evidence="4 7" id="KW-0573">Peptidoglycan synthesis</keyword>
<comment type="catalytic activity">
    <reaction evidence="1 7">
        <text>L-glutamate = D-glutamate</text>
        <dbReference type="Rhea" id="RHEA:12813"/>
        <dbReference type="ChEBI" id="CHEBI:29985"/>
        <dbReference type="ChEBI" id="CHEBI:29986"/>
        <dbReference type="EC" id="5.1.1.3"/>
    </reaction>
</comment>
<evidence type="ECO:0000313" key="10">
    <source>
        <dbReference type="Proteomes" id="UP001155840"/>
    </source>
</evidence>
<protein>
    <recommendedName>
        <fullName evidence="2 7">Glutamate racemase</fullName>
        <ecNumber evidence="2 7">5.1.1.3</ecNumber>
    </recommendedName>
</protein>
<evidence type="ECO:0000256" key="2">
    <source>
        <dbReference type="ARBA" id="ARBA00013090"/>
    </source>
</evidence>
<evidence type="ECO:0000256" key="1">
    <source>
        <dbReference type="ARBA" id="ARBA00001602"/>
    </source>
</evidence>
<dbReference type="GO" id="GO:0009252">
    <property type="term" value="P:peptidoglycan biosynthetic process"/>
    <property type="evidence" value="ECO:0007669"/>
    <property type="project" value="UniProtKB-UniRule"/>
</dbReference>
<dbReference type="InterPro" id="IPR033134">
    <property type="entry name" value="Asp/Glu_racemase_AS_2"/>
</dbReference>
<dbReference type="EMBL" id="JAANCM010000009">
    <property type="protein sequence ID" value="NHT77430.1"/>
    <property type="molecule type" value="Genomic_DNA"/>
</dbReference>
<evidence type="ECO:0000256" key="8">
    <source>
        <dbReference type="SAM" id="MobiDB-lite"/>
    </source>
</evidence>
<keyword evidence="5 7" id="KW-0413">Isomerase</keyword>